<protein>
    <submittedName>
        <fullName evidence="2">PilZ domain-containing protein</fullName>
    </submittedName>
</protein>
<keyword evidence="3" id="KW-1185">Reference proteome</keyword>
<accession>A0ABW3FFK6</accession>
<gene>
    <name evidence="2" type="ORF">ACFQ14_04030</name>
</gene>
<dbReference type="Gene3D" id="2.40.10.220">
    <property type="entry name" value="predicted glycosyltransferase like domains"/>
    <property type="match status" value="1"/>
</dbReference>
<sequence length="172" mass="19149">MFQNKLEVPCQTINISPGDTAVIASHMPRVGEEVIIYLDNIGRVNGPVVRLFEGGFAMTFDMTMRAREKMVGKIVWCQENAEFGTENQRRHDRVVPRQTISEMRLDDGRAYAIEIIDISLSGAAVRSAVRPALGAKVMVGGMQGKVVRHFDEGIAIEFVTLQENNAIVNRFV</sequence>
<feature type="domain" description="PilZ" evidence="1">
    <location>
        <begin position="87"/>
        <end position="165"/>
    </location>
</feature>
<organism evidence="2 3">
    <name type="scientific">Pseudahrensia aquimaris</name>
    <dbReference type="NCBI Taxonomy" id="744461"/>
    <lineage>
        <taxon>Bacteria</taxon>
        <taxon>Pseudomonadati</taxon>
        <taxon>Pseudomonadota</taxon>
        <taxon>Alphaproteobacteria</taxon>
        <taxon>Hyphomicrobiales</taxon>
        <taxon>Ahrensiaceae</taxon>
        <taxon>Pseudahrensia</taxon>
    </lineage>
</organism>
<evidence type="ECO:0000313" key="2">
    <source>
        <dbReference type="EMBL" id="MFD0915569.1"/>
    </source>
</evidence>
<dbReference type="RefSeq" id="WP_377211426.1">
    <property type="nucleotide sequence ID" value="NZ_JBHTJV010000003.1"/>
</dbReference>
<dbReference type="InterPro" id="IPR009875">
    <property type="entry name" value="PilZ_domain"/>
</dbReference>
<dbReference type="SUPFAM" id="SSF141371">
    <property type="entry name" value="PilZ domain-like"/>
    <property type="match status" value="1"/>
</dbReference>
<dbReference type="EMBL" id="JBHTJV010000003">
    <property type="protein sequence ID" value="MFD0915569.1"/>
    <property type="molecule type" value="Genomic_DNA"/>
</dbReference>
<evidence type="ECO:0000259" key="1">
    <source>
        <dbReference type="Pfam" id="PF07238"/>
    </source>
</evidence>
<evidence type="ECO:0000313" key="3">
    <source>
        <dbReference type="Proteomes" id="UP001597101"/>
    </source>
</evidence>
<proteinExistence type="predicted"/>
<comment type="caution">
    <text evidence="2">The sequence shown here is derived from an EMBL/GenBank/DDBJ whole genome shotgun (WGS) entry which is preliminary data.</text>
</comment>
<name>A0ABW3FFK6_9HYPH</name>
<reference evidence="3" key="1">
    <citation type="journal article" date="2019" name="Int. J. Syst. Evol. Microbiol.">
        <title>The Global Catalogue of Microorganisms (GCM) 10K type strain sequencing project: providing services to taxonomists for standard genome sequencing and annotation.</title>
        <authorList>
            <consortium name="The Broad Institute Genomics Platform"/>
            <consortium name="The Broad Institute Genome Sequencing Center for Infectious Disease"/>
            <person name="Wu L."/>
            <person name="Ma J."/>
        </authorList>
    </citation>
    <scope>NUCLEOTIDE SEQUENCE [LARGE SCALE GENOMIC DNA]</scope>
    <source>
        <strain evidence="3">CCUG 60023</strain>
    </source>
</reference>
<dbReference type="Proteomes" id="UP001597101">
    <property type="component" value="Unassembled WGS sequence"/>
</dbReference>
<dbReference type="Pfam" id="PF07238">
    <property type="entry name" value="PilZ"/>
    <property type="match status" value="1"/>
</dbReference>